<name>I0WF88_9FLAO</name>
<evidence type="ECO:0000256" key="5">
    <source>
        <dbReference type="ARBA" id="ARBA00023136"/>
    </source>
</evidence>
<dbReference type="GO" id="GO:0005886">
    <property type="term" value="C:plasma membrane"/>
    <property type="evidence" value="ECO:0007669"/>
    <property type="project" value="UniProtKB-SubCell"/>
</dbReference>
<evidence type="ECO:0000256" key="3">
    <source>
        <dbReference type="ARBA" id="ARBA00022692"/>
    </source>
</evidence>
<keyword evidence="8" id="KW-1185">Reference proteome</keyword>
<evidence type="ECO:0000256" key="2">
    <source>
        <dbReference type="ARBA" id="ARBA00022475"/>
    </source>
</evidence>
<feature type="transmembrane region" description="Helical" evidence="6">
    <location>
        <begin position="215"/>
        <end position="233"/>
    </location>
</feature>
<organism evidence="7 8">
    <name type="scientific">Imtechella halotolerans K1</name>
    <dbReference type="NCBI Taxonomy" id="946077"/>
    <lineage>
        <taxon>Bacteria</taxon>
        <taxon>Pseudomonadati</taxon>
        <taxon>Bacteroidota</taxon>
        <taxon>Flavobacteriia</taxon>
        <taxon>Flavobacteriales</taxon>
        <taxon>Flavobacteriaceae</taxon>
        <taxon>Imtechella</taxon>
    </lineage>
</organism>
<feature type="transmembrane region" description="Helical" evidence="6">
    <location>
        <begin position="56"/>
        <end position="74"/>
    </location>
</feature>
<keyword evidence="2" id="KW-1003">Cell membrane</keyword>
<evidence type="ECO:0000256" key="1">
    <source>
        <dbReference type="ARBA" id="ARBA00004651"/>
    </source>
</evidence>
<proteinExistence type="predicted"/>
<dbReference type="InterPro" id="IPR051449">
    <property type="entry name" value="ABC-2_transporter_component"/>
</dbReference>
<gene>
    <name evidence="7" type="ORF">W5A_07607</name>
</gene>
<reference evidence="7 8" key="1">
    <citation type="journal article" date="2012" name="J. Bacteriol.">
        <title>Genome Sequence of the Halotolerant Bacterium Imtechella halotolerans K1T.</title>
        <authorList>
            <person name="Kumar S."/>
            <person name="Vikram S."/>
            <person name="Subramanian S."/>
            <person name="Raghava G.P."/>
            <person name="Pinnaka A.K."/>
        </authorList>
    </citation>
    <scope>NUCLEOTIDE SEQUENCE [LARGE SCALE GENOMIC DNA]</scope>
    <source>
        <strain evidence="7 8">K1</strain>
    </source>
</reference>
<dbReference type="PATRIC" id="fig|946077.3.peg.1537"/>
<feature type="transmembrane region" description="Helical" evidence="6">
    <location>
        <begin position="12"/>
        <end position="36"/>
    </location>
</feature>
<dbReference type="GO" id="GO:0140359">
    <property type="term" value="F:ABC-type transporter activity"/>
    <property type="evidence" value="ECO:0007669"/>
    <property type="project" value="InterPro"/>
</dbReference>
<keyword evidence="3 6" id="KW-0812">Transmembrane</keyword>
<sequence length="236" mass="26632">MIALFKKEISSFFASPIGYLVIAVFLILNGLFLWVFEGNFNILDSGFADLLPFFQLTPWIFIFLIPAITMKSFSEEKKMGTLELLFTKPISLWSMVIGKYVAALFLTILALIPTILYVWTVWQLGNPAGNLDIGSTLGSYIGLLFLAMSYTAIGIFASTLSTNQIVAFMLAVLFSFFLYYGIDEVIQLLFNTETTWSLKAHFDSIGRGVIDTRDLIYFISMAVFFLYLTVLSLKRN</sequence>
<feature type="transmembrane region" description="Helical" evidence="6">
    <location>
        <begin position="95"/>
        <end position="119"/>
    </location>
</feature>
<evidence type="ECO:0000256" key="4">
    <source>
        <dbReference type="ARBA" id="ARBA00022989"/>
    </source>
</evidence>
<keyword evidence="5 6" id="KW-0472">Membrane</keyword>
<dbReference type="RefSeq" id="WP_008239107.1">
    <property type="nucleotide sequence ID" value="NZ_AJJU01000008.1"/>
</dbReference>
<dbReference type="eggNOG" id="COG1277">
    <property type="taxonomic scope" value="Bacteria"/>
</dbReference>
<dbReference type="PANTHER" id="PTHR30294">
    <property type="entry name" value="MEMBRANE COMPONENT OF ABC TRANSPORTER YHHJ-RELATED"/>
    <property type="match status" value="1"/>
</dbReference>
<evidence type="ECO:0000256" key="6">
    <source>
        <dbReference type="SAM" id="Phobius"/>
    </source>
</evidence>
<evidence type="ECO:0000313" key="8">
    <source>
        <dbReference type="Proteomes" id="UP000005938"/>
    </source>
</evidence>
<dbReference type="PANTHER" id="PTHR30294:SF29">
    <property type="entry name" value="MULTIDRUG ABC TRANSPORTER PERMEASE YBHS-RELATED"/>
    <property type="match status" value="1"/>
</dbReference>
<dbReference type="AlphaFoldDB" id="I0WF88"/>
<feature type="transmembrane region" description="Helical" evidence="6">
    <location>
        <begin position="165"/>
        <end position="182"/>
    </location>
</feature>
<dbReference type="NCBIfam" id="TIGR03518">
    <property type="entry name" value="ABC_perm_GldF"/>
    <property type="match status" value="1"/>
</dbReference>
<dbReference type="Pfam" id="PF12679">
    <property type="entry name" value="ABC2_membrane_2"/>
    <property type="match status" value="1"/>
</dbReference>
<evidence type="ECO:0000313" key="7">
    <source>
        <dbReference type="EMBL" id="EID75054.1"/>
    </source>
</evidence>
<comment type="caution">
    <text evidence="7">The sequence shown here is derived from an EMBL/GenBank/DDBJ whole genome shotgun (WGS) entry which is preliminary data.</text>
</comment>
<comment type="subcellular location">
    <subcellularLocation>
        <location evidence="1">Cell membrane</location>
        <topology evidence="1">Multi-pass membrane protein</topology>
    </subcellularLocation>
</comment>
<dbReference type="EMBL" id="AJJU01000008">
    <property type="protein sequence ID" value="EID75054.1"/>
    <property type="molecule type" value="Genomic_DNA"/>
</dbReference>
<dbReference type="InterPro" id="IPR019860">
    <property type="entry name" value="Motility-assoc_ABC_perm_GldF"/>
</dbReference>
<dbReference type="STRING" id="946077.W5A_07607"/>
<accession>I0WF88</accession>
<keyword evidence="4 6" id="KW-1133">Transmembrane helix</keyword>
<feature type="transmembrane region" description="Helical" evidence="6">
    <location>
        <begin position="139"/>
        <end position="158"/>
    </location>
</feature>
<dbReference type="OrthoDB" id="9794512at2"/>
<dbReference type="Proteomes" id="UP000005938">
    <property type="component" value="Unassembled WGS sequence"/>
</dbReference>
<protein>
    <submittedName>
        <fullName evidence="7">Gliding motility-associated ABC transporter permease GldF</fullName>
    </submittedName>
</protein>